<dbReference type="GO" id="GO:0043709">
    <property type="term" value="P:cell adhesion involved in single-species biofilm formation"/>
    <property type="evidence" value="ECO:0007669"/>
    <property type="project" value="TreeGrafter"/>
</dbReference>
<dbReference type="Pfam" id="PF00989">
    <property type="entry name" value="PAS"/>
    <property type="match status" value="1"/>
</dbReference>
<dbReference type="InterPro" id="IPR029787">
    <property type="entry name" value="Nucleotide_cyclase"/>
</dbReference>
<organism evidence="14 15">
    <name type="scientific">Marinobacterium halophilum</name>
    <dbReference type="NCBI Taxonomy" id="267374"/>
    <lineage>
        <taxon>Bacteria</taxon>
        <taxon>Pseudomonadati</taxon>
        <taxon>Pseudomonadota</taxon>
        <taxon>Gammaproteobacteria</taxon>
        <taxon>Oceanospirillales</taxon>
        <taxon>Oceanospirillaceae</taxon>
        <taxon>Marinobacterium</taxon>
    </lineage>
</organism>
<dbReference type="CDD" id="cd00130">
    <property type="entry name" value="PAS"/>
    <property type="match status" value="1"/>
</dbReference>
<evidence type="ECO:0000259" key="13">
    <source>
        <dbReference type="PROSITE" id="PS50887"/>
    </source>
</evidence>
<dbReference type="NCBIfam" id="TIGR00254">
    <property type="entry name" value="GGDEF"/>
    <property type="match status" value="1"/>
</dbReference>
<dbReference type="PROSITE" id="PS50887">
    <property type="entry name" value="GGDEF"/>
    <property type="match status" value="1"/>
</dbReference>
<keyword evidence="9" id="KW-0902">Two-component regulatory system</keyword>
<dbReference type="AlphaFoldDB" id="A0A2P8ERU8"/>
<dbReference type="Pfam" id="PF00990">
    <property type="entry name" value="GGDEF"/>
    <property type="match status" value="1"/>
</dbReference>
<gene>
    <name evidence="14" type="ORF">CLV44_11934</name>
</gene>
<comment type="subcellular location">
    <subcellularLocation>
        <location evidence="2">Membrane</location>
    </subcellularLocation>
</comment>
<evidence type="ECO:0000313" key="14">
    <source>
        <dbReference type="EMBL" id="PSL12200.1"/>
    </source>
</evidence>
<dbReference type="InterPro" id="IPR000014">
    <property type="entry name" value="PAS"/>
</dbReference>
<dbReference type="FunFam" id="3.30.70.270:FF:000001">
    <property type="entry name" value="Diguanylate cyclase domain protein"/>
    <property type="match status" value="1"/>
</dbReference>
<dbReference type="NCBIfam" id="TIGR00229">
    <property type="entry name" value="sensory_box"/>
    <property type="match status" value="1"/>
</dbReference>
<dbReference type="InterPro" id="IPR035965">
    <property type="entry name" value="PAS-like_dom_sf"/>
</dbReference>
<dbReference type="PANTHER" id="PTHR45138">
    <property type="entry name" value="REGULATORY COMPONENTS OF SENSORY TRANSDUCTION SYSTEM"/>
    <property type="match status" value="1"/>
</dbReference>
<evidence type="ECO:0000256" key="10">
    <source>
        <dbReference type="ARBA" id="ARBA00034247"/>
    </source>
</evidence>
<dbReference type="SMART" id="SM00091">
    <property type="entry name" value="PAS"/>
    <property type="match status" value="1"/>
</dbReference>
<evidence type="ECO:0000256" key="6">
    <source>
        <dbReference type="ARBA" id="ARBA00022741"/>
    </source>
</evidence>
<evidence type="ECO:0000313" key="15">
    <source>
        <dbReference type="Proteomes" id="UP000242133"/>
    </source>
</evidence>
<dbReference type="GO" id="GO:1902201">
    <property type="term" value="P:negative regulation of bacterial-type flagellum-dependent cell motility"/>
    <property type="evidence" value="ECO:0007669"/>
    <property type="project" value="TreeGrafter"/>
</dbReference>
<protein>
    <recommendedName>
        <fullName evidence="3">diguanylate cyclase</fullName>
        <ecNumber evidence="3">2.7.7.65</ecNumber>
    </recommendedName>
</protein>
<keyword evidence="8" id="KW-0067">ATP-binding</keyword>
<name>A0A2P8ERU8_9GAMM</name>
<dbReference type="SMART" id="SM00267">
    <property type="entry name" value="GGDEF"/>
    <property type="match status" value="1"/>
</dbReference>
<evidence type="ECO:0000256" key="4">
    <source>
        <dbReference type="ARBA" id="ARBA00022553"/>
    </source>
</evidence>
<dbReference type="SUPFAM" id="SSF55785">
    <property type="entry name" value="PYP-like sensor domain (PAS domain)"/>
    <property type="match status" value="1"/>
</dbReference>
<feature type="domain" description="PAS" evidence="12">
    <location>
        <begin position="348"/>
        <end position="400"/>
    </location>
</feature>
<dbReference type="SUPFAM" id="SSF103190">
    <property type="entry name" value="Sensory domain-like"/>
    <property type="match status" value="2"/>
</dbReference>
<dbReference type="GO" id="GO:0005524">
    <property type="term" value="F:ATP binding"/>
    <property type="evidence" value="ECO:0007669"/>
    <property type="project" value="UniProtKB-KW"/>
</dbReference>
<dbReference type="GO" id="GO:0000160">
    <property type="term" value="P:phosphorelay signal transduction system"/>
    <property type="evidence" value="ECO:0007669"/>
    <property type="project" value="UniProtKB-KW"/>
</dbReference>
<dbReference type="InterPro" id="IPR043128">
    <property type="entry name" value="Rev_trsase/Diguanyl_cyclase"/>
</dbReference>
<keyword evidence="11" id="KW-1133">Transmembrane helix</keyword>
<evidence type="ECO:0000259" key="12">
    <source>
        <dbReference type="PROSITE" id="PS50112"/>
    </source>
</evidence>
<dbReference type="InterPro" id="IPR000160">
    <property type="entry name" value="GGDEF_dom"/>
</dbReference>
<dbReference type="GO" id="GO:0005886">
    <property type="term" value="C:plasma membrane"/>
    <property type="evidence" value="ECO:0007669"/>
    <property type="project" value="TreeGrafter"/>
</dbReference>
<dbReference type="InterPro" id="IPR050469">
    <property type="entry name" value="Diguanylate_Cyclase"/>
</dbReference>
<dbReference type="GO" id="GO:0016301">
    <property type="term" value="F:kinase activity"/>
    <property type="evidence" value="ECO:0007669"/>
    <property type="project" value="UniProtKB-KW"/>
</dbReference>
<dbReference type="PANTHER" id="PTHR45138:SF9">
    <property type="entry name" value="DIGUANYLATE CYCLASE DGCM-RELATED"/>
    <property type="match status" value="1"/>
</dbReference>
<dbReference type="Proteomes" id="UP000242133">
    <property type="component" value="Unassembled WGS sequence"/>
</dbReference>
<evidence type="ECO:0000256" key="5">
    <source>
        <dbReference type="ARBA" id="ARBA00022679"/>
    </source>
</evidence>
<dbReference type="InterPro" id="IPR048760">
    <property type="entry name" value="VP0354-like_sensor_dom"/>
</dbReference>
<evidence type="ECO:0000256" key="2">
    <source>
        <dbReference type="ARBA" id="ARBA00004370"/>
    </source>
</evidence>
<evidence type="ECO:0000256" key="1">
    <source>
        <dbReference type="ARBA" id="ARBA00001946"/>
    </source>
</evidence>
<dbReference type="SUPFAM" id="SSF55073">
    <property type="entry name" value="Nucleotide cyclase"/>
    <property type="match status" value="1"/>
</dbReference>
<sequence length="645" mass="72939">MSLHVLYRPGSLFFWLVGLLALLLTVAIAGLNAYQQLQHEQRLQQQQRSYYLSRLHQELNATLDAVQLDVMRLATSPLLTRYLQQPQPADLELLQQSYLSLARLQPDYDQIRFINRAGQEVIRINRLASGDPYIVPAAALQNKADRYYIREGMRLGVGERYLSPLDLNVEQGEIEVPYKPMLRMVMPVDQPQREGLVVINYRGHDLLQQMGSALPSPLQPLLLNDAGQWLLGGGSRDWQFMFTPQTGLAVEMPAQWQQIQQQPRGAVAAGTDCYVYEWIRYGDGEMNAPRWLLGLNEPGRSCSALQTHYFQAGVKWTLYGSTIVIILLLVWYRTRLRQFHLYQRIRSNEQQLRLITDEVGSGLIMVDRHGCTQWMNPEAERLLGWTEAELHDQVLHPLIHVTLSGEDAHADDCPMLKALSSGERQQADREFFRTRDGRSLPVHTTVTPLPNGQYAGGAIIAFNDDSEHLAEETRLRRQAMTDELTGCLNRRAVLQVLDRLLLALDRQPGVVLIDIDFFKQVNDHYGHAAGDRVLAYYAQEVRDLLRANDSFGRIGGEEFLVVLETAHAEHLLQLAERIRSHFDAIRCPVDEHRLHVTASFGVAIHQPGESAHALLARADAALYLAKANGRNRVELAVAEEAVAAG</sequence>
<dbReference type="CDD" id="cd01949">
    <property type="entry name" value="GGDEF"/>
    <property type="match status" value="1"/>
</dbReference>
<keyword evidence="15" id="KW-1185">Reference proteome</keyword>
<proteinExistence type="predicted"/>
<comment type="cofactor">
    <cofactor evidence="1">
        <name>Mg(2+)</name>
        <dbReference type="ChEBI" id="CHEBI:18420"/>
    </cofactor>
</comment>
<evidence type="ECO:0000256" key="3">
    <source>
        <dbReference type="ARBA" id="ARBA00012528"/>
    </source>
</evidence>
<dbReference type="EC" id="2.7.7.65" evidence="3"/>
<dbReference type="InterPro" id="IPR013767">
    <property type="entry name" value="PAS_fold"/>
</dbReference>
<dbReference type="Gene3D" id="3.30.450.20">
    <property type="entry name" value="PAS domain"/>
    <property type="match status" value="3"/>
</dbReference>
<dbReference type="RefSeq" id="WP_170069351.1">
    <property type="nucleotide sequence ID" value="NZ_PYGI01000019.1"/>
</dbReference>
<keyword evidence="11" id="KW-0472">Membrane</keyword>
<keyword evidence="5" id="KW-0808">Transferase</keyword>
<evidence type="ECO:0000256" key="8">
    <source>
        <dbReference type="ARBA" id="ARBA00022840"/>
    </source>
</evidence>
<feature type="domain" description="GGDEF" evidence="13">
    <location>
        <begin position="506"/>
        <end position="638"/>
    </location>
</feature>
<feature type="transmembrane region" description="Helical" evidence="11">
    <location>
        <begin position="316"/>
        <end position="334"/>
    </location>
</feature>
<comment type="caution">
    <text evidence="14">The sequence shown here is derived from an EMBL/GenBank/DDBJ whole genome shotgun (WGS) entry which is preliminary data.</text>
</comment>
<comment type="catalytic activity">
    <reaction evidence="10">
        <text>2 GTP = 3',3'-c-di-GMP + 2 diphosphate</text>
        <dbReference type="Rhea" id="RHEA:24898"/>
        <dbReference type="ChEBI" id="CHEBI:33019"/>
        <dbReference type="ChEBI" id="CHEBI:37565"/>
        <dbReference type="ChEBI" id="CHEBI:58805"/>
        <dbReference type="EC" id="2.7.7.65"/>
    </reaction>
</comment>
<dbReference type="InterPro" id="IPR029151">
    <property type="entry name" value="Sensor-like_sf"/>
</dbReference>
<keyword evidence="4" id="KW-0597">Phosphoprotein</keyword>
<accession>A0A2P8ERU8</accession>
<reference evidence="14 15" key="1">
    <citation type="submission" date="2018-03" db="EMBL/GenBank/DDBJ databases">
        <title>Genomic Encyclopedia of Archaeal and Bacterial Type Strains, Phase II (KMG-II): from individual species to whole genera.</title>
        <authorList>
            <person name="Goeker M."/>
        </authorList>
    </citation>
    <scope>NUCLEOTIDE SEQUENCE [LARGE SCALE GENOMIC DNA]</scope>
    <source>
        <strain evidence="14 15">DSM 17586</strain>
    </source>
</reference>
<dbReference type="Gene3D" id="3.30.70.270">
    <property type="match status" value="1"/>
</dbReference>
<evidence type="ECO:0000256" key="7">
    <source>
        <dbReference type="ARBA" id="ARBA00022777"/>
    </source>
</evidence>
<dbReference type="PROSITE" id="PS50112">
    <property type="entry name" value="PAS"/>
    <property type="match status" value="1"/>
</dbReference>
<keyword evidence="11" id="KW-0812">Transmembrane</keyword>
<dbReference type="EMBL" id="PYGI01000019">
    <property type="protein sequence ID" value="PSL12200.1"/>
    <property type="molecule type" value="Genomic_DNA"/>
</dbReference>
<dbReference type="Pfam" id="PF21623">
    <property type="entry name" value="HK_sensor_dom_bact"/>
    <property type="match status" value="1"/>
</dbReference>
<keyword evidence="7" id="KW-0418">Kinase</keyword>
<evidence type="ECO:0000256" key="11">
    <source>
        <dbReference type="SAM" id="Phobius"/>
    </source>
</evidence>
<dbReference type="GO" id="GO:0006355">
    <property type="term" value="P:regulation of DNA-templated transcription"/>
    <property type="evidence" value="ECO:0007669"/>
    <property type="project" value="InterPro"/>
</dbReference>
<keyword evidence="6" id="KW-0547">Nucleotide-binding</keyword>
<evidence type="ECO:0000256" key="9">
    <source>
        <dbReference type="ARBA" id="ARBA00023012"/>
    </source>
</evidence>
<dbReference type="GO" id="GO:0052621">
    <property type="term" value="F:diguanylate cyclase activity"/>
    <property type="evidence" value="ECO:0007669"/>
    <property type="project" value="UniProtKB-EC"/>
</dbReference>